<comment type="similarity">
    <text evidence="1">Belongs to the 'phage' integrase family.</text>
</comment>
<keyword evidence="3 5" id="KW-0238">DNA-binding</keyword>
<evidence type="ECO:0000259" key="6">
    <source>
        <dbReference type="PROSITE" id="PS51898"/>
    </source>
</evidence>
<dbReference type="InterPro" id="IPR050808">
    <property type="entry name" value="Phage_Integrase"/>
</dbReference>
<dbReference type="PROSITE" id="PS51900">
    <property type="entry name" value="CB"/>
    <property type="match status" value="1"/>
</dbReference>
<evidence type="ECO:0000259" key="7">
    <source>
        <dbReference type="PROSITE" id="PS51900"/>
    </source>
</evidence>
<dbReference type="SUPFAM" id="SSF56349">
    <property type="entry name" value="DNA breaking-rejoining enzymes"/>
    <property type="match status" value="1"/>
</dbReference>
<keyword evidence="4" id="KW-0233">DNA recombination</keyword>
<dbReference type="Pfam" id="PF00589">
    <property type="entry name" value="Phage_integrase"/>
    <property type="match status" value="1"/>
</dbReference>
<dbReference type="PANTHER" id="PTHR30629">
    <property type="entry name" value="PROPHAGE INTEGRASE"/>
    <property type="match status" value="1"/>
</dbReference>
<dbReference type="PROSITE" id="PS51898">
    <property type="entry name" value="TYR_RECOMBINASE"/>
    <property type="match status" value="1"/>
</dbReference>
<evidence type="ECO:0000313" key="9">
    <source>
        <dbReference type="Proteomes" id="UP001430755"/>
    </source>
</evidence>
<evidence type="ECO:0000256" key="2">
    <source>
        <dbReference type="ARBA" id="ARBA00022908"/>
    </source>
</evidence>
<protein>
    <submittedName>
        <fullName evidence="8">Tyrosine-type recombinase/integrase</fullName>
    </submittedName>
</protein>
<accession>A0ABS9WG27</accession>
<dbReference type="InterPro" id="IPR044068">
    <property type="entry name" value="CB"/>
</dbReference>
<dbReference type="Pfam" id="PF14659">
    <property type="entry name" value="Phage_int_SAM_3"/>
    <property type="match status" value="1"/>
</dbReference>
<comment type="caution">
    <text evidence="8">The sequence shown here is derived from an EMBL/GenBank/DDBJ whole genome shotgun (WGS) entry which is preliminary data.</text>
</comment>
<sequence length="327" mass="36662">MTVTAEAAMAMTIGQIATQHYLPEKRRRKRAHTVDGYESSIRRHVLPRWGGMAIRDITRDAVQDWVDELAPSAGPGGAEKAYKCLRQVIRWAIDKWGLYVADPTRGVEMPRKPAYRPETLTQRRLKRLIRGLVGCECEATAIIQAALGTRPGECYAVRWESVNWRTGAVPIRSTLVQGSEGAREWPTKTAKGERDCCLPPWALDRLHQLWVAKGRPRGLVIGALTPRQAAYRIQAWIRRNRLPRITMKNLRHTWGSIAAQAGVPMETVAAMMGHSSIQTTYRYYFALTQASAKRAQRKVARRVMGKTCDDMYAGIDLASAQALPMAA</sequence>
<dbReference type="RefSeq" id="WP_242163781.1">
    <property type="nucleotide sequence ID" value="NZ_JAJMLW010000001.1"/>
</dbReference>
<dbReference type="InterPro" id="IPR013762">
    <property type="entry name" value="Integrase-like_cat_sf"/>
</dbReference>
<proteinExistence type="inferred from homology"/>
<evidence type="ECO:0000256" key="5">
    <source>
        <dbReference type="PROSITE-ProRule" id="PRU01248"/>
    </source>
</evidence>
<dbReference type="CDD" id="cd01189">
    <property type="entry name" value="INT_ICEBs1_C_like"/>
    <property type="match status" value="1"/>
</dbReference>
<dbReference type="PANTHER" id="PTHR30629:SF2">
    <property type="entry name" value="PROPHAGE INTEGRASE INTS-RELATED"/>
    <property type="match status" value="1"/>
</dbReference>
<dbReference type="InterPro" id="IPR002104">
    <property type="entry name" value="Integrase_catalytic"/>
</dbReference>
<dbReference type="Proteomes" id="UP001430755">
    <property type="component" value="Unassembled WGS sequence"/>
</dbReference>
<organism evidence="8 9">
    <name type="scientific">Adlercreutzia faecimuris</name>
    <dbReference type="NCBI Taxonomy" id="2897341"/>
    <lineage>
        <taxon>Bacteria</taxon>
        <taxon>Bacillati</taxon>
        <taxon>Actinomycetota</taxon>
        <taxon>Coriobacteriia</taxon>
        <taxon>Eggerthellales</taxon>
        <taxon>Eggerthellaceae</taxon>
        <taxon>Adlercreutzia</taxon>
    </lineage>
</organism>
<dbReference type="InterPro" id="IPR011010">
    <property type="entry name" value="DNA_brk_join_enz"/>
</dbReference>
<keyword evidence="9" id="KW-1185">Reference proteome</keyword>
<dbReference type="InterPro" id="IPR004107">
    <property type="entry name" value="Integrase_SAM-like_N"/>
</dbReference>
<dbReference type="Gene3D" id="1.10.150.130">
    <property type="match status" value="1"/>
</dbReference>
<keyword evidence="2" id="KW-0229">DNA integration</keyword>
<dbReference type="InterPro" id="IPR010998">
    <property type="entry name" value="Integrase_recombinase_N"/>
</dbReference>
<name>A0ABS9WG27_9ACTN</name>
<feature type="domain" description="Tyr recombinase" evidence="6">
    <location>
        <begin position="115"/>
        <end position="301"/>
    </location>
</feature>
<evidence type="ECO:0000256" key="1">
    <source>
        <dbReference type="ARBA" id="ARBA00008857"/>
    </source>
</evidence>
<reference evidence="8" key="1">
    <citation type="submission" date="2021-11" db="EMBL/GenBank/DDBJ databases">
        <title>A Novel Adlercreutzia Species, isolated from a Allomyrina dichotoma larva feces.</title>
        <authorList>
            <person name="Suh M.K."/>
        </authorList>
    </citation>
    <scope>NUCLEOTIDE SEQUENCE</scope>
    <source>
        <strain evidence="8">JBNU-10</strain>
    </source>
</reference>
<evidence type="ECO:0000256" key="3">
    <source>
        <dbReference type="ARBA" id="ARBA00023125"/>
    </source>
</evidence>
<feature type="domain" description="Core-binding (CB)" evidence="7">
    <location>
        <begin position="17"/>
        <end position="93"/>
    </location>
</feature>
<dbReference type="Gene3D" id="1.10.443.10">
    <property type="entry name" value="Intergrase catalytic core"/>
    <property type="match status" value="1"/>
</dbReference>
<gene>
    <name evidence="8" type="ORF">LPT13_04075</name>
</gene>
<evidence type="ECO:0000313" key="8">
    <source>
        <dbReference type="EMBL" id="MCI2241530.1"/>
    </source>
</evidence>
<evidence type="ECO:0000256" key="4">
    <source>
        <dbReference type="ARBA" id="ARBA00023172"/>
    </source>
</evidence>
<dbReference type="EMBL" id="JAJMLW010000001">
    <property type="protein sequence ID" value="MCI2241530.1"/>
    <property type="molecule type" value="Genomic_DNA"/>
</dbReference>